<dbReference type="GO" id="GO:0051287">
    <property type="term" value="F:NAD binding"/>
    <property type="evidence" value="ECO:0007669"/>
    <property type="project" value="InterPro"/>
</dbReference>
<keyword evidence="3" id="KW-0520">NAD</keyword>
<evidence type="ECO:0000256" key="4">
    <source>
        <dbReference type="RuleBase" id="RU003719"/>
    </source>
</evidence>
<evidence type="ECO:0000313" key="7">
    <source>
        <dbReference type="EMBL" id="GEN46787.1"/>
    </source>
</evidence>
<dbReference type="OrthoDB" id="9805416at2"/>
<dbReference type="SUPFAM" id="SSF51735">
    <property type="entry name" value="NAD(P)-binding Rossmann-fold domains"/>
    <property type="match status" value="1"/>
</dbReference>
<dbReference type="Pfam" id="PF00389">
    <property type="entry name" value="2-Hacid_dh"/>
    <property type="match status" value="1"/>
</dbReference>
<evidence type="ECO:0000259" key="6">
    <source>
        <dbReference type="Pfam" id="PF02826"/>
    </source>
</evidence>
<dbReference type="PANTHER" id="PTHR43333">
    <property type="entry name" value="2-HACID_DH_C DOMAIN-CONTAINING PROTEIN"/>
    <property type="match status" value="1"/>
</dbReference>
<protein>
    <submittedName>
        <fullName evidence="7">Glycerate dehydrogenase</fullName>
    </submittedName>
</protein>
<dbReference type="PANTHER" id="PTHR43333:SF1">
    <property type="entry name" value="D-ISOMER SPECIFIC 2-HYDROXYACID DEHYDROGENASE NAD-BINDING DOMAIN-CONTAINING PROTEIN"/>
    <property type="match status" value="1"/>
</dbReference>
<dbReference type="GO" id="GO:0016616">
    <property type="term" value="F:oxidoreductase activity, acting on the CH-OH group of donors, NAD or NADP as acceptor"/>
    <property type="evidence" value="ECO:0007669"/>
    <property type="project" value="InterPro"/>
</dbReference>
<dbReference type="InterPro" id="IPR006139">
    <property type="entry name" value="D-isomer_2_OHA_DH_cat_dom"/>
</dbReference>
<keyword evidence="8" id="KW-1185">Reference proteome</keyword>
<evidence type="ECO:0000313" key="8">
    <source>
        <dbReference type="Proteomes" id="UP000321440"/>
    </source>
</evidence>
<dbReference type="Pfam" id="PF02826">
    <property type="entry name" value="2-Hacid_dh_C"/>
    <property type="match status" value="1"/>
</dbReference>
<dbReference type="RefSeq" id="WP_146817911.1">
    <property type="nucleotide sequence ID" value="NZ_BJYA01000019.1"/>
</dbReference>
<evidence type="ECO:0000256" key="2">
    <source>
        <dbReference type="ARBA" id="ARBA00023002"/>
    </source>
</evidence>
<dbReference type="Proteomes" id="UP000321440">
    <property type="component" value="Unassembled WGS sequence"/>
</dbReference>
<comment type="similarity">
    <text evidence="1 4">Belongs to the D-isomer specific 2-hydroxyacid dehydrogenase family.</text>
</comment>
<name>A0A511W704_9BACI</name>
<keyword evidence="2 4" id="KW-0560">Oxidoreductase</keyword>
<reference evidence="7 8" key="1">
    <citation type="submission" date="2019-07" db="EMBL/GenBank/DDBJ databases">
        <title>Whole genome shotgun sequence of Alkalibacillus haloalkaliphilus NBRC 103110.</title>
        <authorList>
            <person name="Hosoyama A."/>
            <person name="Uohara A."/>
            <person name="Ohji S."/>
            <person name="Ichikawa N."/>
        </authorList>
    </citation>
    <scope>NUCLEOTIDE SEQUENCE [LARGE SCALE GENOMIC DNA]</scope>
    <source>
        <strain evidence="7 8">NBRC 103110</strain>
    </source>
</reference>
<evidence type="ECO:0000256" key="3">
    <source>
        <dbReference type="ARBA" id="ARBA00023027"/>
    </source>
</evidence>
<proteinExistence type="inferred from homology"/>
<organism evidence="7 8">
    <name type="scientific">Alkalibacillus haloalkaliphilus</name>
    <dbReference type="NCBI Taxonomy" id="94136"/>
    <lineage>
        <taxon>Bacteria</taxon>
        <taxon>Bacillati</taxon>
        <taxon>Bacillota</taxon>
        <taxon>Bacilli</taxon>
        <taxon>Bacillales</taxon>
        <taxon>Bacillaceae</taxon>
        <taxon>Alkalibacillus</taxon>
    </lineage>
</organism>
<dbReference type="InterPro" id="IPR006140">
    <property type="entry name" value="D-isomer_DH_NAD-bd"/>
</dbReference>
<sequence length="316" mass="36234">MKIITTCRVKDSIKDQLVKRFKDVSFVWHESINEAEKDLNQAEVLITYGEDLEDHHIEAAHHLKWIMVISAGLDEMPFSKIEEKGILVTNVRGIHAIPMAEYVIAMILQVSRQTKTLIENESQHKWDRKVKMEEITGKTMLVAGTGAIGQEVARLAKAFRIETIGVSQSGKLKEHFDRCYKNEELNSLLGEADFVIGVLPATDETEHFFSKEQFHQMKESAIFLNMGRGKTVDEVAIIEALKEKQFQHAVLDVFEEEPLDEESPLWDLNNCTITPHLSGISRHYQPRAFEIFEENLEVYIKEGKLVKNIIDPKRGY</sequence>
<feature type="domain" description="D-isomer specific 2-hydroxyacid dehydrogenase catalytic" evidence="5">
    <location>
        <begin position="14"/>
        <end position="305"/>
    </location>
</feature>
<dbReference type="AlphaFoldDB" id="A0A511W704"/>
<gene>
    <name evidence="7" type="ORF">AHA02nite_25630</name>
</gene>
<dbReference type="EMBL" id="BJYA01000019">
    <property type="protein sequence ID" value="GEN46787.1"/>
    <property type="molecule type" value="Genomic_DNA"/>
</dbReference>
<evidence type="ECO:0000259" key="5">
    <source>
        <dbReference type="Pfam" id="PF00389"/>
    </source>
</evidence>
<dbReference type="CDD" id="cd05300">
    <property type="entry name" value="2-Hacid_dh_1"/>
    <property type="match status" value="1"/>
</dbReference>
<dbReference type="Gene3D" id="3.40.50.720">
    <property type="entry name" value="NAD(P)-binding Rossmann-like Domain"/>
    <property type="match status" value="2"/>
</dbReference>
<dbReference type="SUPFAM" id="SSF52283">
    <property type="entry name" value="Formate/glycerate dehydrogenase catalytic domain-like"/>
    <property type="match status" value="1"/>
</dbReference>
<dbReference type="FunFam" id="3.40.50.720:FF:000363">
    <property type="entry name" value="D-isomer specific 2-hydroxyacid dehydrogenase"/>
    <property type="match status" value="1"/>
</dbReference>
<accession>A0A511W704</accession>
<dbReference type="InterPro" id="IPR036291">
    <property type="entry name" value="NAD(P)-bd_dom_sf"/>
</dbReference>
<feature type="domain" description="D-isomer specific 2-hydroxyacid dehydrogenase NAD-binding" evidence="6">
    <location>
        <begin position="104"/>
        <end position="278"/>
    </location>
</feature>
<comment type="caution">
    <text evidence="7">The sequence shown here is derived from an EMBL/GenBank/DDBJ whole genome shotgun (WGS) entry which is preliminary data.</text>
</comment>
<evidence type="ECO:0000256" key="1">
    <source>
        <dbReference type="ARBA" id="ARBA00005854"/>
    </source>
</evidence>